<dbReference type="RefSeq" id="WP_012519390.1">
    <property type="nucleotide sequence ID" value="NC_011138.3"/>
</dbReference>
<evidence type="ECO:0000313" key="3">
    <source>
        <dbReference type="Proteomes" id="UP000001870"/>
    </source>
</evidence>
<evidence type="ECO:0000313" key="2">
    <source>
        <dbReference type="EMBL" id="AEA99098.1"/>
    </source>
</evidence>
<reference evidence="2 3" key="2">
    <citation type="journal article" date="2015" name="Antonie Van Leeuwenhoek">
        <title>Ecophysiological diversity of a novel member of the genus Alteromonas, and description of Alteromonas mediterranea sp. nov.</title>
        <authorList>
            <person name="Ivanova E.P."/>
            <person name="Lopez-Perez M."/>
            <person name="Zabalos M."/>
            <person name="Nguyen S.H."/>
            <person name="Webb H.K."/>
            <person name="Ryan J."/>
            <person name="Lagutin K."/>
            <person name="Vyssotski M."/>
            <person name="Crawford R.J."/>
            <person name="Rodriguez-Valera F."/>
        </authorList>
    </citation>
    <scope>NUCLEOTIDE SEQUENCE [LARGE SCALE GENOMIC DNA]</scope>
    <source>
        <strain evidence="3">DSM 17117 / CIP 110805 / LMG 28347 / Deep ecotype</strain>
    </source>
</reference>
<proteinExistence type="predicted"/>
<sequence>MKWNELKNLAKNKLDQAILKVAPWVIASSGLAIGIFWLAPVFAMLCIGFGIGVWVCNKKP</sequence>
<keyword evidence="1" id="KW-0812">Transmembrane</keyword>
<keyword evidence="1" id="KW-0472">Membrane</keyword>
<evidence type="ECO:0000256" key="1">
    <source>
        <dbReference type="SAM" id="Phobius"/>
    </source>
</evidence>
<feature type="transmembrane region" description="Helical" evidence="1">
    <location>
        <begin position="21"/>
        <end position="54"/>
    </location>
</feature>
<reference evidence="2 3" key="1">
    <citation type="journal article" date="2008" name="ISME J.">
        <title>Comparative genomics of two ecotypes of the marine planktonic copiotroph Alteromonas macleodii suggests alternative lifestyles associated with different kinds of particulate organic matter.</title>
        <authorList>
            <person name="Ivars-Martinez E."/>
            <person name="Martin-Cuadrado A.B."/>
            <person name="D'Auria G."/>
            <person name="Mira A."/>
            <person name="Ferriera S."/>
            <person name="Johnson J."/>
            <person name="Friedman R."/>
            <person name="Rodriguez-Valera F."/>
        </authorList>
    </citation>
    <scope>NUCLEOTIDE SEQUENCE [LARGE SCALE GENOMIC DNA]</scope>
    <source>
        <strain evidence="3">DSM 17117 / CIP 110805 / LMG 28347 / Deep ecotype</strain>
    </source>
</reference>
<dbReference type="HOGENOM" id="CLU_2930918_0_0_6"/>
<name>F2GCE2_ALTMD</name>
<dbReference type="KEGG" id="amc:MADE_1014820"/>
<gene>
    <name evidence="2" type="ordered locus">MADE_1014820</name>
</gene>
<accession>F2GCE2</accession>
<organism evidence="2 3">
    <name type="scientific">Alteromonas mediterranea (strain DSM 17117 / CIP 110805 / LMG 28347 / Deep ecotype)</name>
    <dbReference type="NCBI Taxonomy" id="1774373"/>
    <lineage>
        <taxon>Bacteria</taxon>
        <taxon>Pseudomonadati</taxon>
        <taxon>Pseudomonadota</taxon>
        <taxon>Gammaproteobacteria</taxon>
        <taxon>Alteromonadales</taxon>
        <taxon>Alteromonadaceae</taxon>
        <taxon>Alteromonas/Salinimonas group</taxon>
        <taxon>Alteromonas</taxon>
    </lineage>
</organism>
<keyword evidence="3" id="KW-1185">Reference proteome</keyword>
<protein>
    <submittedName>
        <fullName evidence="2">Uncharacterized protein</fullName>
    </submittedName>
</protein>
<dbReference type="EMBL" id="CP001103">
    <property type="protein sequence ID" value="AEA99098.1"/>
    <property type="molecule type" value="Genomic_DNA"/>
</dbReference>
<dbReference type="Proteomes" id="UP000001870">
    <property type="component" value="Chromosome"/>
</dbReference>
<keyword evidence="1" id="KW-1133">Transmembrane helix</keyword>
<dbReference type="AlphaFoldDB" id="F2GCE2"/>